<evidence type="ECO:0008006" key="4">
    <source>
        <dbReference type="Google" id="ProtNLM"/>
    </source>
</evidence>
<dbReference type="EMBL" id="WTPX01000059">
    <property type="protein sequence ID" value="NNJ26032.1"/>
    <property type="molecule type" value="Genomic_DNA"/>
</dbReference>
<keyword evidence="1" id="KW-0732">Signal</keyword>
<evidence type="ECO:0000256" key="1">
    <source>
        <dbReference type="SAM" id="SignalP"/>
    </source>
</evidence>
<keyword evidence="3" id="KW-1185">Reference proteome</keyword>
<protein>
    <recommendedName>
        <fullName evidence="4">Secreted protein</fullName>
    </recommendedName>
</protein>
<gene>
    <name evidence="2" type="ORF">LzC2_21110</name>
</gene>
<accession>A0ABX1VDR2</accession>
<dbReference type="Proteomes" id="UP000609651">
    <property type="component" value="Unassembled WGS sequence"/>
</dbReference>
<dbReference type="PROSITE" id="PS51257">
    <property type="entry name" value="PROKAR_LIPOPROTEIN"/>
    <property type="match status" value="1"/>
</dbReference>
<sequence>MRQTSRTAILSRLALTAAVALPTAIPLFAAGCDSGPDGMGEGMPTKDEIIEANKALDGEDEGYRN</sequence>
<reference evidence="2 3" key="1">
    <citation type="journal article" date="2020" name="Syst. Appl. Microbiol.">
        <title>Alienimonas chondri sp. nov., a novel planctomycete isolated from the biofilm of the red alga Chondrus crispus.</title>
        <authorList>
            <person name="Vitorino I."/>
            <person name="Albuquerque L."/>
            <person name="Wiegand S."/>
            <person name="Kallscheuer N."/>
            <person name="da Costa M.S."/>
            <person name="Lobo-da-Cunha A."/>
            <person name="Jogler C."/>
            <person name="Lage O.M."/>
        </authorList>
    </citation>
    <scope>NUCLEOTIDE SEQUENCE [LARGE SCALE GENOMIC DNA]</scope>
    <source>
        <strain evidence="2 3">LzC2</strain>
    </source>
</reference>
<feature type="chain" id="PRO_5045303246" description="Secreted protein" evidence="1">
    <location>
        <begin position="30"/>
        <end position="65"/>
    </location>
</feature>
<evidence type="ECO:0000313" key="3">
    <source>
        <dbReference type="Proteomes" id="UP000609651"/>
    </source>
</evidence>
<dbReference type="RefSeq" id="WP_171186642.1">
    <property type="nucleotide sequence ID" value="NZ_WTPX01000059.1"/>
</dbReference>
<comment type="caution">
    <text evidence="2">The sequence shown here is derived from an EMBL/GenBank/DDBJ whole genome shotgun (WGS) entry which is preliminary data.</text>
</comment>
<organism evidence="2 3">
    <name type="scientific">Alienimonas chondri</name>
    <dbReference type="NCBI Taxonomy" id="2681879"/>
    <lineage>
        <taxon>Bacteria</taxon>
        <taxon>Pseudomonadati</taxon>
        <taxon>Planctomycetota</taxon>
        <taxon>Planctomycetia</taxon>
        <taxon>Planctomycetales</taxon>
        <taxon>Planctomycetaceae</taxon>
        <taxon>Alienimonas</taxon>
    </lineage>
</organism>
<evidence type="ECO:0000313" key="2">
    <source>
        <dbReference type="EMBL" id="NNJ26032.1"/>
    </source>
</evidence>
<name>A0ABX1VDR2_9PLAN</name>
<proteinExistence type="predicted"/>
<feature type="signal peptide" evidence="1">
    <location>
        <begin position="1"/>
        <end position="29"/>
    </location>
</feature>